<dbReference type="PANTHER" id="PTHR39328:SF1">
    <property type="entry name" value="BLL2871 PROTEIN"/>
    <property type="match status" value="1"/>
</dbReference>
<dbReference type="SUPFAM" id="SSF56235">
    <property type="entry name" value="N-terminal nucleophile aminohydrolases (Ntn hydrolases)"/>
    <property type="match status" value="1"/>
</dbReference>
<evidence type="ECO:0000313" key="1">
    <source>
        <dbReference type="EMBL" id="CAB4704071.1"/>
    </source>
</evidence>
<reference evidence="1" key="1">
    <citation type="submission" date="2020-05" db="EMBL/GenBank/DDBJ databases">
        <authorList>
            <person name="Chiriac C."/>
            <person name="Salcher M."/>
            <person name="Ghai R."/>
            <person name="Kavagutti S V."/>
        </authorList>
    </citation>
    <scope>NUCLEOTIDE SEQUENCE</scope>
</reference>
<dbReference type="InterPro" id="IPR010430">
    <property type="entry name" value="DUF1028"/>
</dbReference>
<protein>
    <submittedName>
        <fullName evidence="1">Unannotated protein</fullName>
    </submittedName>
</protein>
<dbReference type="AlphaFoldDB" id="A0A6J6PX68"/>
<dbReference type="Gene3D" id="3.60.20.10">
    <property type="entry name" value="Glutamine Phosphoribosylpyrophosphate, subunit 1, domain 1"/>
    <property type="match status" value="1"/>
</dbReference>
<proteinExistence type="predicted"/>
<organism evidence="1">
    <name type="scientific">freshwater metagenome</name>
    <dbReference type="NCBI Taxonomy" id="449393"/>
    <lineage>
        <taxon>unclassified sequences</taxon>
        <taxon>metagenomes</taxon>
        <taxon>ecological metagenomes</taxon>
    </lineage>
</organism>
<dbReference type="Pfam" id="PF06267">
    <property type="entry name" value="DUF1028"/>
    <property type="match status" value="1"/>
</dbReference>
<dbReference type="InterPro" id="IPR029055">
    <property type="entry name" value="Ntn_hydrolases_N"/>
</dbReference>
<accession>A0A6J6PX68</accession>
<sequence>MSTLNYSTFSITARCERTGQLGTAVATKFIAVGALCSFVKNGVGAISSQAYINPYLGIWGLEYLSQGHTAQETLDYLHSCDTAMDFRQVAIVDNFGGSAAFTGKSSDTWHGDRVAPNYALAGNRLVSEQTLLAMASSFEKNLEWPLSQRLLAALKAGQIAGGDKEGHQSAAIKVYGDRDFPLLDLRVDEHPQPIDELQRLFDIASEILVPLLDSLPIPELPMKSFRYQRSRLNSEGVEKSF</sequence>
<name>A0A6J6PX68_9ZZZZ</name>
<dbReference type="PANTHER" id="PTHR39328">
    <property type="entry name" value="BLL2871 PROTEIN"/>
    <property type="match status" value="1"/>
</dbReference>
<gene>
    <name evidence="1" type="ORF">UFOPK2589_00988</name>
</gene>
<dbReference type="EMBL" id="CAEZXT010000071">
    <property type="protein sequence ID" value="CAB4704071.1"/>
    <property type="molecule type" value="Genomic_DNA"/>
</dbReference>